<reference evidence="1" key="2">
    <citation type="submission" date="2020-11" db="EMBL/GenBank/DDBJ databases">
        <authorList>
            <person name="McCartney M.A."/>
            <person name="Auch B."/>
            <person name="Kono T."/>
            <person name="Mallez S."/>
            <person name="Becker A."/>
            <person name="Gohl D.M."/>
            <person name="Silverstein K.A.T."/>
            <person name="Koren S."/>
            <person name="Bechman K.B."/>
            <person name="Herman A."/>
            <person name="Abrahante J.E."/>
            <person name="Garbe J."/>
        </authorList>
    </citation>
    <scope>NUCLEOTIDE SEQUENCE</scope>
    <source>
        <strain evidence="1">Duluth1</strain>
        <tissue evidence="1">Whole animal</tissue>
    </source>
</reference>
<gene>
    <name evidence="1" type="ORF">DPMN_171665</name>
</gene>
<name>A0A9D4E0V0_DREPO</name>
<protein>
    <submittedName>
        <fullName evidence="1">Uncharacterized protein</fullName>
    </submittedName>
</protein>
<organism evidence="1 2">
    <name type="scientific">Dreissena polymorpha</name>
    <name type="common">Zebra mussel</name>
    <name type="synonym">Mytilus polymorpha</name>
    <dbReference type="NCBI Taxonomy" id="45954"/>
    <lineage>
        <taxon>Eukaryota</taxon>
        <taxon>Metazoa</taxon>
        <taxon>Spiralia</taxon>
        <taxon>Lophotrochozoa</taxon>
        <taxon>Mollusca</taxon>
        <taxon>Bivalvia</taxon>
        <taxon>Autobranchia</taxon>
        <taxon>Heteroconchia</taxon>
        <taxon>Euheterodonta</taxon>
        <taxon>Imparidentia</taxon>
        <taxon>Neoheterodontei</taxon>
        <taxon>Myida</taxon>
        <taxon>Dreissenoidea</taxon>
        <taxon>Dreissenidae</taxon>
        <taxon>Dreissena</taxon>
    </lineage>
</organism>
<dbReference type="Proteomes" id="UP000828390">
    <property type="component" value="Unassembled WGS sequence"/>
</dbReference>
<evidence type="ECO:0000313" key="2">
    <source>
        <dbReference type="Proteomes" id="UP000828390"/>
    </source>
</evidence>
<proteinExistence type="predicted"/>
<evidence type="ECO:0000313" key="1">
    <source>
        <dbReference type="EMBL" id="KAH3770380.1"/>
    </source>
</evidence>
<reference evidence="1" key="1">
    <citation type="journal article" date="2019" name="bioRxiv">
        <title>The Genome of the Zebra Mussel, Dreissena polymorpha: A Resource for Invasive Species Research.</title>
        <authorList>
            <person name="McCartney M.A."/>
            <person name="Auch B."/>
            <person name="Kono T."/>
            <person name="Mallez S."/>
            <person name="Zhang Y."/>
            <person name="Obille A."/>
            <person name="Becker A."/>
            <person name="Abrahante J.E."/>
            <person name="Garbe J."/>
            <person name="Badalamenti J.P."/>
            <person name="Herman A."/>
            <person name="Mangelson H."/>
            <person name="Liachko I."/>
            <person name="Sullivan S."/>
            <person name="Sone E.D."/>
            <person name="Koren S."/>
            <person name="Silverstein K.A.T."/>
            <person name="Beckman K.B."/>
            <person name="Gohl D.M."/>
        </authorList>
    </citation>
    <scope>NUCLEOTIDE SEQUENCE</scope>
    <source>
        <strain evidence="1">Duluth1</strain>
        <tissue evidence="1">Whole animal</tissue>
    </source>
</reference>
<dbReference type="AlphaFoldDB" id="A0A9D4E0V0"/>
<comment type="caution">
    <text evidence="1">The sequence shown here is derived from an EMBL/GenBank/DDBJ whole genome shotgun (WGS) entry which is preliminary data.</text>
</comment>
<keyword evidence="2" id="KW-1185">Reference proteome</keyword>
<accession>A0A9D4E0V0</accession>
<dbReference type="EMBL" id="JAIWYP010000009">
    <property type="protein sequence ID" value="KAH3770380.1"/>
    <property type="molecule type" value="Genomic_DNA"/>
</dbReference>
<sequence>MTTNIYEPMRDWLRRAIENYVELPTLSGANFAFARTVSEPVPNHDQFRHTSKL</sequence>